<name>A0A6I9Q5J8_9TELE</name>
<dbReference type="AlphaFoldDB" id="A0A6I9Q5J8"/>
<sequence length="158" mass="17635">MASQSESSTEETSQSESSTVKLSRGQEEEDGRGRRLSQSWSRSTPLISSDESGSENEEMWAELQELRERQHAEVQELQANQKREIEQLYLRMGKVPPPGIVSLAAMLNHRQRRLSARRNSLRAELLPPPGIMRKSSGSSGSQERAGRGVTFAPEHSCS</sequence>
<evidence type="ECO:0000313" key="2">
    <source>
        <dbReference type="Proteomes" id="UP000504611"/>
    </source>
</evidence>
<feature type="region of interest" description="Disordered" evidence="1">
    <location>
        <begin position="1"/>
        <end position="61"/>
    </location>
</feature>
<protein>
    <submittedName>
        <fullName evidence="3">Serine/threonine-protein kinase WNK4-like isoform X2</fullName>
    </submittedName>
</protein>
<dbReference type="RefSeq" id="XP_010795434.1">
    <property type="nucleotide sequence ID" value="XM_010797132.1"/>
</dbReference>
<feature type="compositionally biased region" description="Polar residues" evidence="1">
    <location>
        <begin position="36"/>
        <end position="51"/>
    </location>
</feature>
<reference evidence="3" key="1">
    <citation type="submission" date="2025-08" db="UniProtKB">
        <authorList>
            <consortium name="RefSeq"/>
        </authorList>
    </citation>
    <scope>IDENTIFICATION</scope>
    <source>
        <tissue evidence="3">Muscle</tissue>
    </source>
</reference>
<gene>
    <name evidence="3" type="primary">LOC104967615</name>
</gene>
<feature type="compositionally biased region" description="Low complexity" evidence="1">
    <location>
        <begin position="1"/>
        <end position="19"/>
    </location>
</feature>
<dbReference type="Proteomes" id="UP000504611">
    <property type="component" value="Unplaced"/>
</dbReference>
<accession>A0A6I9Q5J8</accession>
<feature type="region of interest" description="Disordered" evidence="1">
    <location>
        <begin position="119"/>
        <end position="158"/>
    </location>
</feature>
<evidence type="ECO:0000313" key="3">
    <source>
        <dbReference type="RefSeq" id="XP_010795434.1"/>
    </source>
</evidence>
<dbReference type="OrthoDB" id="9907505at2759"/>
<dbReference type="GeneID" id="104967615"/>
<evidence type="ECO:0000256" key="1">
    <source>
        <dbReference type="SAM" id="MobiDB-lite"/>
    </source>
</evidence>
<organism evidence="2 3">
    <name type="scientific">Notothenia coriiceps</name>
    <name type="common">black rockcod</name>
    <dbReference type="NCBI Taxonomy" id="8208"/>
    <lineage>
        <taxon>Eukaryota</taxon>
        <taxon>Metazoa</taxon>
        <taxon>Chordata</taxon>
        <taxon>Craniata</taxon>
        <taxon>Vertebrata</taxon>
        <taxon>Euteleostomi</taxon>
        <taxon>Actinopterygii</taxon>
        <taxon>Neopterygii</taxon>
        <taxon>Teleostei</taxon>
        <taxon>Neoteleostei</taxon>
        <taxon>Acanthomorphata</taxon>
        <taxon>Eupercaria</taxon>
        <taxon>Perciformes</taxon>
        <taxon>Notothenioidei</taxon>
        <taxon>Nototheniidae</taxon>
        <taxon>Notothenia</taxon>
    </lineage>
</organism>
<proteinExistence type="predicted"/>
<keyword evidence="2" id="KW-1185">Reference proteome</keyword>